<dbReference type="RefSeq" id="WP_247417752.1">
    <property type="nucleotide sequence ID" value="NZ_JALLGW010000001.1"/>
</dbReference>
<comment type="caution">
    <text evidence="1">The sequence shown here is derived from an EMBL/GenBank/DDBJ whole genome shotgun (WGS) entry which is preliminary data.</text>
</comment>
<dbReference type="AlphaFoldDB" id="A0ABD5RT54"/>
<dbReference type="EMBL" id="JBHSQH010000001">
    <property type="protein sequence ID" value="MFC5973330.1"/>
    <property type="molecule type" value="Genomic_DNA"/>
</dbReference>
<protein>
    <submittedName>
        <fullName evidence="1">Uncharacterized protein</fullName>
    </submittedName>
</protein>
<dbReference type="Proteomes" id="UP001596099">
    <property type="component" value="Unassembled WGS sequence"/>
</dbReference>
<reference evidence="1 2" key="1">
    <citation type="journal article" date="2019" name="Int. J. Syst. Evol. Microbiol.">
        <title>The Global Catalogue of Microorganisms (GCM) 10K type strain sequencing project: providing services to taxonomists for standard genome sequencing and annotation.</title>
        <authorList>
            <consortium name="The Broad Institute Genomics Platform"/>
            <consortium name="The Broad Institute Genome Sequencing Center for Infectious Disease"/>
            <person name="Wu L."/>
            <person name="Ma J."/>
        </authorList>
    </citation>
    <scope>NUCLEOTIDE SEQUENCE [LARGE SCALE GENOMIC DNA]</scope>
    <source>
        <strain evidence="1 2">CGMCC 1.12543</strain>
    </source>
</reference>
<keyword evidence="2" id="KW-1185">Reference proteome</keyword>
<gene>
    <name evidence="1" type="ORF">ACFPYI_18525</name>
</gene>
<sequence length="58" mass="5960">MAAQDWLLVGILLAVSGIPFATGNATSHDYSSLFSYAALGIELSGYGIARLNGVLGES</sequence>
<name>A0ABD5RT54_9EURY</name>
<organism evidence="1 2">
    <name type="scientific">Halomarina salina</name>
    <dbReference type="NCBI Taxonomy" id="1872699"/>
    <lineage>
        <taxon>Archaea</taxon>
        <taxon>Methanobacteriati</taxon>
        <taxon>Methanobacteriota</taxon>
        <taxon>Stenosarchaea group</taxon>
        <taxon>Halobacteria</taxon>
        <taxon>Halobacteriales</taxon>
        <taxon>Natronomonadaceae</taxon>
        <taxon>Halomarina</taxon>
    </lineage>
</organism>
<evidence type="ECO:0000313" key="1">
    <source>
        <dbReference type="EMBL" id="MFC5973330.1"/>
    </source>
</evidence>
<evidence type="ECO:0000313" key="2">
    <source>
        <dbReference type="Proteomes" id="UP001596099"/>
    </source>
</evidence>
<accession>A0ABD5RT54</accession>
<proteinExistence type="predicted"/>